<feature type="compositionally biased region" description="Polar residues" evidence="1">
    <location>
        <begin position="453"/>
        <end position="466"/>
    </location>
</feature>
<feature type="region of interest" description="Disordered" evidence="1">
    <location>
        <begin position="453"/>
        <end position="487"/>
    </location>
</feature>
<dbReference type="EMBL" id="VFQX01000043">
    <property type="protein sequence ID" value="KAF0975704.1"/>
    <property type="molecule type" value="Genomic_DNA"/>
</dbReference>
<reference evidence="2 3" key="1">
    <citation type="journal article" date="2019" name="Sci. Rep.">
        <title>Nanopore sequencing improves the draft genome of the human pathogenic amoeba Naegleria fowleri.</title>
        <authorList>
            <person name="Liechti N."/>
            <person name="Schurch N."/>
            <person name="Bruggmann R."/>
            <person name="Wittwer M."/>
        </authorList>
    </citation>
    <scope>NUCLEOTIDE SEQUENCE [LARGE SCALE GENOMIC DNA]</scope>
    <source>
        <strain evidence="2 3">ATCC 30894</strain>
    </source>
</reference>
<name>A0A6A5BNN3_NAEFO</name>
<evidence type="ECO:0000313" key="2">
    <source>
        <dbReference type="EMBL" id="KAF0975704.1"/>
    </source>
</evidence>
<sequence length="520" mass="59921">MSKYLLTKLSQFLERNTKAINILLNNLIELGDVQAIDVFDEAKKRFPTHFNIVTLSIITKGYSMFVGRTKDPQLRIMLFEKGKQLINVLSELKLKPDEAFLKSYFYFLHTCSPYVDISDNDVKAVIAIMNEWNIAMNDRIVVSIMMALCRNSISLDYFRKHLKTAKTLNTEILNWALTTCFYLKRKADSIVLMKYYTTDKTSSRYLAPYSVQTFNIYFNIWRSLVLSDQETPDYPIQKIIDNMNICFEKGTIEPTVELLSNLGSVMVKFMQVNNVDRESMLKKLTTIISTYYPKELMASNPRFISLFLSTVISGGSVDMNVLNKTISLLESYDENFLDVVHYTQLLRIINLSPVDSRMKLMKIVLDKMAQHKQYPNSITLRMIAEIVLKEAPHMKTLLQYILLVMKTRAVMDIEGVDKNVRGADSLAWIEQLSKLLNDFYEQDVTFPISELLTQPESTSGSGDNTNQQQVKPSQEQSKQPQQPQQQIIHPPTSSLLQKHFQYSSNLESIHTPFLHNNVDI</sequence>
<keyword evidence="3" id="KW-1185">Reference proteome</keyword>
<dbReference type="VEuPathDB" id="AmoebaDB:NfTy_051130"/>
<dbReference type="VEuPathDB" id="AmoebaDB:FDP41_005031"/>
<evidence type="ECO:0000313" key="3">
    <source>
        <dbReference type="Proteomes" id="UP000444721"/>
    </source>
</evidence>
<dbReference type="GeneID" id="68112249"/>
<dbReference type="RefSeq" id="XP_044560417.1">
    <property type="nucleotide sequence ID" value="XM_044708512.1"/>
</dbReference>
<comment type="caution">
    <text evidence="2">The sequence shown here is derived from an EMBL/GenBank/DDBJ whole genome shotgun (WGS) entry which is preliminary data.</text>
</comment>
<dbReference type="Proteomes" id="UP000444721">
    <property type="component" value="Unassembled WGS sequence"/>
</dbReference>
<dbReference type="AlphaFoldDB" id="A0A6A5BNN3"/>
<proteinExistence type="predicted"/>
<dbReference type="VEuPathDB" id="AmoebaDB:NF0056220"/>
<protein>
    <submittedName>
        <fullName evidence="2">Uncharacterized protein</fullName>
    </submittedName>
</protein>
<organism evidence="2 3">
    <name type="scientific">Naegleria fowleri</name>
    <name type="common">Brain eating amoeba</name>
    <dbReference type="NCBI Taxonomy" id="5763"/>
    <lineage>
        <taxon>Eukaryota</taxon>
        <taxon>Discoba</taxon>
        <taxon>Heterolobosea</taxon>
        <taxon>Tetramitia</taxon>
        <taxon>Eutetramitia</taxon>
        <taxon>Vahlkampfiidae</taxon>
        <taxon>Naegleria</taxon>
    </lineage>
</organism>
<dbReference type="OrthoDB" id="10378076at2759"/>
<evidence type="ECO:0000256" key="1">
    <source>
        <dbReference type="SAM" id="MobiDB-lite"/>
    </source>
</evidence>
<feature type="compositionally biased region" description="Low complexity" evidence="1">
    <location>
        <begin position="467"/>
        <end position="486"/>
    </location>
</feature>
<accession>A0A6A5BNN3</accession>
<gene>
    <name evidence="2" type="ORF">FDP41_005031</name>
</gene>